<dbReference type="Proteomes" id="UP001310890">
    <property type="component" value="Unassembled WGS sequence"/>
</dbReference>
<organism evidence="1 2">
    <name type="scientific">Meristemomyces frigidus</name>
    <dbReference type="NCBI Taxonomy" id="1508187"/>
    <lineage>
        <taxon>Eukaryota</taxon>
        <taxon>Fungi</taxon>
        <taxon>Dikarya</taxon>
        <taxon>Ascomycota</taxon>
        <taxon>Pezizomycotina</taxon>
        <taxon>Dothideomycetes</taxon>
        <taxon>Dothideomycetidae</taxon>
        <taxon>Mycosphaerellales</taxon>
        <taxon>Teratosphaeriaceae</taxon>
        <taxon>Meristemomyces</taxon>
    </lineage>
</organism>
<dbReference type="EMBL" id="JAVRRL010000101">
    <property type="protein sequence ID" value="KAK5107935.1"/>
    <property type="molecule type" value="Genomic_DNA"/>
</dbReference>
<sequence>MPPSIWDYTSRVRFEDDVLALHALASSQRVASQRPAARPCAALEHDTSYVLEPGTERQLSRDFAFLAAWQASPDCVSAATIQEEEGSDLIVYVAANGSVPEPVRSSLQRLSEVLRQRAARCVTREICIEQCVLEIASLHKERILQRLGCSARSASMTKQHGQNVLLSGRLQLMIDQLAVRPSTKASADRNATVILLQRLLSAIRICGTLAPECDAPQILEVIKLSYELSVDGVSVASRLRKLGFDEVALQRKEIRHIQAIANYHRISMYLTEAARTYRTLFKRIQVKPIPHYKCERWRGLKHYVHAEIQLLVHHEHDSAVKRPRFIGTSKRACFLCYTFMTAHGRYAVTDSHGEIHPQWTVPDQVDCTLKMREILGVALRQSATSVRQALARSRAQKKKTGPEVQSMIDLVLDKLRTPSQSTVADSHVGSCLISRSALSVSTTVRADLPSQDIIPSQNDSTTDISLHEEPVVLGTTEYHELHAGDCIAIHQRNLIVYLELEAGGLASTVSCVKRTTGTTTGETFNVASMPPGEEIVVDTPELDGRV</sequence>
<reference evidence="1" key="1">
    <citation type="submission" date="2023-08" db="EMBL/GenBank/DDBJ databases">
        <title>Black Yeasts Isolated from many extreme environments.</title>
        <authorList>
            <person name="Coleine C."/>
            <person name="Stajich J.E."/>
            <person name="Selbmann L."/>
        </authorList>
    </citation>
    <scope>NUCLEOTIDE SEQUENCE</scope>
    <source>
        <strain evidence="1">CCFEE 5401</strain>
    </source>
</reference>
<protein>
    <submittedName>
        <fullName evidence="1">Uncharacterized protein</fullName>
    </submittedName>
</protein>
<evidence type="ECO:0000313" key="2">
    <source>
        <dbReference type="Proteomes" id="UP001310890"/>
    </source>
</evidence>
<name>A0AAN7TA35_9PEZI</name>
<dbReference type="InterPro" id="IPR027796">
    <property type="entry name" value="OTT_1508_deam-like"/>
</dbReference>
<gene>
    <name evidence="1" type="ORF">LTR62_000540</name>
</gene>
<accession>A0AAN7TA35</accession>
<dbReference type="Pfam" id="PF14441">
    <property type="entry name" value="OTT_1508_deam"/>
    <property type="match status" value="1"/>
</dbReference>
<evidence type="ECO:0000313" key="1">
    <source>
        <dbReference type="EMBL" id="KAK5107935.1"/>
    </source>
</evidence>
<proteinExistence type="predicted"/>
<comment type="caution">
    <text evidence="1">The sequence shown here is derived from an EMBL/GenBank/DDBJ whole genome shotgun (WGS) entry which is preliminary data.</text>
</comment>
<dbReference type="AlphaFoldDB" id="A0AAN7TA35"/>